<accession>A0ABW0F7C5</accession>
<evidence type="ECO:0000256" key="2">
    <source>
        <dbReference type="ARBA" id="ARBA00022679"/>
    </source>
</evidence>
<dbReference type="InterPro" id="IPR012893">
    <property type="entry name" value="HipA-like_C"/>
</dbReference>
<feature type="domain" description="HipA-like C-terminal" evidence="4">
    <location>
        <begin position="152"/>
        <end position="387"/>
    </location>
</feature>
<name>A0ABW0F7C5_9HYPH</name>
<feature type="domain" description="HipA N-terminal subdomain 1" evidence="5">
    <location>
        <begin position="6"/>
        <end position="104"/>
    </location>
</feature>
<organism evidence="6 7">
    <name type="scientific">Bosea minatitlanensis</name>
    <dbReference type="NCBI Taxonomy" id="128782"/>
    <lineage>
        <taxon>Bacteria</taxon>
        <taxon>Pseudomonadati</taxon>
        <taxon>Pseudomonadota</taxon>
        <taxon>Alphaproteobacteria</taxon>
        <taxon>Hyphomicrobiales</taxon>
        <taxon>Boseaceae</taxon>
        <taxon>Bosea</taxon>
    </lineage>
</organism>
<evidence type="ECO:0000256" key="3">
    <source>
        <dbReference type="ARBA" id="ARBA00022777"/>
    </source>
</evidence>
<evidence type="ECO:0000313" key="7">
    <source>
        <dbReference type="Proteomes" id="UP001595976"/>
    </source>
</evidence>
<dbReference type="PANTHER" id="PTHR37419">
    <property type="entry name" value="SERINE/THREONINE-PROTEIN KINASE TOXIN HIPA"/>
    <property type="match status" value="1"/>
</dbReference>
<dbReference type="PANTHER" id="PTHR37419:SF1">
    <property type="entry name" value="SERINE_THREONINE-PROTEIN KINASE TOXIN HIPA"/>
    <property type="match status" value="1"/>
</dbReference>
<dbReference type="Proteomes" id="UP001595976">
    <property type="component" value="Unassembled WGS sequence"/>
</dbReference>
<evidence type="ECO:0000259" key="4">
    <source>
        <dbReference type="Pfam" id="PF07804"/>
    </source>
</evidence>
<reference evidence="7" key="1">
    <citation type="journal article" date="2019" name="Int. J. Syst. Evol. Microbiol.">
        <title>The Global Catalogue of Microorganisms (GCM) 10K type strain sequencing project: providing services to taxonomists for standard genome sequencing and annotation.</title>
        <authorList>
            <consortium name="The Broad Institute Genomics Platform"/>
            <consortium name="The Broad Institute Genome Sequencing Center for Infectious Disease"/>
            <person name="Wu L."/>
            <person name="Ma J."/>
        </authorList>
    </citation>
    <scope>NUCLEOTIDE SEQUENCE [LARGE SCALE GENOMIC DNA]</scope>
    <source>
        <strain evidence="7">CGMCC 1.15643</strain>
    </source>
</reference>
<dbReference type="RefSeq" id="WP_260349128.1">
    <property type="nucleotide sequence ID" value="NZ_JAOAOS010000008.1"/>
</dbReference>
<dbReference type="Pfam" id="PF13657">
    <property type="entry name" value="Couple_hipA"/>
    <property type="match status" value="1"/>
</dbReference>
<dbReference type="NCBIfam" id="TIGR03071">
    <property type="entry name" value="couple_hipA"/>
    <property type="match status" value="1"/>
</dbReference>
<keyword evidence="2" id="KW-0808">Transferase</keyword>
<gene>
    <name evidence="6" type="ORF">ACFPK2_18945</name>
</gene>
<dbReference type="CDD" id="cd17808">
    <property type="entry name" value="HipA_Ec_like"/>
    <property type="match status" value="1"/>
</dbReference>
<dbReference type="Pfam" id="PF07804">
    <property type="entry name" value="HipA_C"/>
    <property type="match status" value="1"/>
</dbReference>
<protein>
    <submittedName>
        <fullName evidence="6">Type II toxin-antitoxin system HipA family toxin</fullName>
    </submittedName>
</protein>
<keyword evidence="3" id="KW-0418">Kinase</keyword>
<comment type="caution">
    <text evidence="6">The sequence shown here is derived from an EMBL/GenBank/DDBJ whole genome shotgun (WGS) entry which is preliminary data.</text>
</comment>
<evidence type="ECO:0000259" key="5">
    <source>
        <dbReference type="Pfam" id="PF13657"/>
    </source>
</evidence>
<dbReference type="InterPro" id="IPR017508">
    <property type="entry name" value="HipA_N1"/>
</dbReference>
<proteinExistence type="inferred from homology"/>
<dbReference type="InterPro" id="IPR052028">
    <property type="entry name" value="HipA_Ser/Thr_kinase"/>
</dbReference>
<evidence type="ECO:0000313" key="6">
    <source>
        <dbReference type="EMBL" id="MFC5295073.1"/>
    </source>
</evidence>
<dbReference type="EMBL" id="JBHSLI010000008">
    <property type="protein sequence ID" value="MFC5295073.1"/>
    <property type="molecule type" value="Genomic_DNA"/>
</dbReference>
<dbReference type="Gene3D" id="1.10.1070.20">
    <property type="match status" value="1"/>
</dbReference>
<sequence>MTDRLVVLADGHIMGEVRRSRSGRLAFVYHDGWRRSSNAYPLSLSMPLVVAEHEHGRIEPWLWGLLPDNEAILARWGQRFQVSPRNAFALLGAVGEDCAGAIQLAPSERVPTLMEADQGSVAWLSSSDIAERLALLRKDQSAWRVARDAGQFSLAGAQPKTALLFDGERWGIPSGRMATTHILKPPIDAFDGHAENEHLCLALSRALGFPAARSRVMRFDDEMAIVVERYDRQRTAAGIRRLHQEDVCQALGLPPTKKYQNEGGPALGEMLEVIRAYSGVPQEDEWTFARALIFNWLIGGTDAHAKNFSMLIGAGGRARLAPLYDVASTLVYDFDPRKLKLANRIGGAYLIEDIGPRQWEQFAVETRLPKQDVLNAARAMASALPAAIHAVADQARSEGLDHPVIPRMVDILSARAERCARLFPD</sequence>
<keyword evidence="7" id="KW-1185">Reference proteome</keyword>
<comment type="similarity">
    <text evidence="1">Belongs to the HipA Ser/Thr kinase family.</text>
</comment>
<evidence type="ECO:0000256" key="1">
    <source>
        <dbReference type="ARBA" id="ARBA00010164"/>
    </source>
</evidence>